<dbReference type="Pfam" id="PF00852">
    <property type="entry name" value="Glyco_transf_10"/>
    <property type="match status" value="1"/>
</dbReference>
<evidence type="ECO:0000259" key="12">
    <source>
        <dbReference type="Pfam" id="PF00852"/>
    </source>
</evidence>
<protein>
    <recommendedName>
        <fullName evidence="11">Fucosyltransferase</fullName>
        <ecNumber evidence="11">2.4.1.-</ecNumber>
    </recommendedName>
</protein>
<evidence type="ECO:0000313" key="15">
    <source>
        <dbReference type="Proteomes" id="UP000887567"/>
    </source>
</evidence>
<dbReference type="GeneID" id="110232989"/>
<feature type="transmembrane region" description="Helical" evidence="11">
    <location>
        <begin position="18"/>
        <end position="36"/>
    </location>
</feature>
<feature type="domain" description="Fucosyltransferase C-terminal" evidence="12">
    <location>
        <begin position="229"/>
        <end position="402"/>
    </location>
</feature>
<evidence type="ECO:0000256" key="2">
    <source>
        <dbReference type="ARBA" id="ARBA00004922"/>
    </source>
</evidence>
<dbReference type="EnsemblMetazoa" id="XM_021038234.2">
    <property type="protein sequence ID" value="XP_020893893.1"/>
    <property type="gene ID" value="LOC110232989"/>
</dbReference>
<keyword evidence="10" id="KW-0325">Glycoprotein</keyword>
<accession>A0A913WTJ5</accession>
<dbReference type="GO" id="GO:0032580">
    <property type="term" value="C:Golgi cisterna membrane"/>
    <property type="evidence" value="ECO:0007669"/>
    <property type="project" value="UniProtKB-SubCell"/>
</dbReference>
<dbReference type="PANTHER" id="PTHR11929:SF145">
    <property type="entry name" value="ALPHA-(1,3)-FUCOSYLTRANSFERASE FUT-1"/>
    <property type="match status" value="1"/>
</dbReference>
<evidence type="ECO:0000256" key="1">
    <source>
        <dbReference type="ARBA" id="ARBA00004167"/>
    </source>
</evidence>
<evidence type="ECO:0000259" key="13">
    <source>
        <dbReference type="Pfam" id="PF17039"/>
    </source>
</evidence>
<keyword evidence="9 11" id="KW-0472">Membrane</keyword>
<evidence type="ECO:0000256" key="3">
    <source>
        <dbReference type="ARBA" id="ARBA00008919"/>
    </source>
</evidence>
<comment type="subcellular location">
    <subcellularLocation>
        <location evidence="11">Golgi apparatus</location>
        <location evidence="11">Golgi stack membrane</location>
        <topology evidence="11">Single-pass type II membrane protein</topology>
    </subcellularLocation>
    <subcellularLocation>
        <location evidence="1">Membrane</location>
        <topology evidence="1">Single-pass membrane protein</topology>
    </subcellularLocation>
</comment>
<dbReference type="GO" id="GO:0046920">
    <property type="term" value="F:alpha-(1-&gt;3)-fucosyltransferase activity"/>
    <property type="evidence" value="ECO:0007669"/>
    <property type="project" value="TreeGrafter"/>
</dbReference>
<evidence type="ECO:0000256" key="11">
    <source>
        <dbReference type="RuleBase" id="RU003832"/>
    </source>
</evidence>
<dbReference type="PANTHER" id="PTHR11929">
    <property type="entry name" value="ALPHA- 1,3 -FUCOSYLTRANSFERASE"/>
    <property type="match status" value="1"/>
</dbReference>
<evidence type="ECO:0000256" key="4">
    <source>
        <dbReference type="ARBA" id="ARBA00022676"/>
    </source>
</evidence>
<keyword evidence="11" id="KW-0333">Golgi apparatus</keyword>
<sequence>MDEEKNPTSKCCMTKTKCFIICILVTIIIILYEYSLPKRSSSLTRQYMDSSIDQDRLKVLDKIVNDLEEKQKDMSPKSRSLWTKMFGSKSSSSRDKLVLLYTGFFGDLPWGWIKDTKTLNQWDGITCPHFHCRLTYNKSDIKIADAVIFHAEDMLTSDDLNELQLSRNPRQRWIFFPTESPANVGTEHVINGVFNWTMSYRHDADIFRPYGYYYPITGHQEGDFLEFMEGKDLFVVWLSSHLGLMRDKYVRRLRIWIKIDVFGKTGIAVGGRSGLCTKDSPDCKKHLKRYKFLLAFENSFCTDYITEKYWFALEMGVVPVVMGGADYEKMGIPGSYIHVKDFPTIKALADYLKRLDLNDKEYSKYFEWKNKYRVLNDSPWTCQLCTALNIDKRIKVYDRLEDLWWPERECGIKEDIVKKIIGRQQWNGTRKTRYD</sequence>
<dbReference type="InterPro" id="IPR001503">
    <property type="entry name" value="Glyco_trans_10"/>
</dbReference>
<reference evidence="14" key="1">
    <citation type="submission" date="2022-11" db="UniProtKB">
        <authorList>
            <consortium name="EnsemblMetazoa"/>
        </authorList>
    </citation>
    <scope>IDENTIFICATION</scope>
</reference>
<dbReference type="KEGG" id="epa:110232989"/>
<dbReference type="FunFam" id="3.40.50.11660:FF:000006">
    <property type="entry name" value="Alpha-(1,3)-fucosyltransferase C"/>
    <property type="match status" value="1"/>
</dbReference>
<evidence type="ECO:0000256" key="9">
    <source>
        <dbReference type="ARBA" id="ARBA00023136"/>
    </source>
</evidence>
<evidence type="ECO:0000256" key="10">
    <source>
        <dbReference type="ARBA" id="ARBA00023180"/>
    </source>
</evidence>
<dbReference type="Gene3D" id="3.40.50.11660">
    <property type="entry name" value="Glycosyl transferase family 10, C-terminal domain"/>
    <property type="match status" value="1"/>
</dbReference>
<evidence type="ECO:0000256" key="7">
    <source>
        <dbReference type="ARBA" id="ARBA00022968"/>
    </source>
</evidence>
<evidence type="ECO:0000256" key="5">
    <source>
        <dbReference type="ARBA" id="ARBA00022679"/>
    </source>
</evidence>
<feature type="domain" description="Fucosyltransferase N-terminal" evidence="13">
    <location>
        <begin position="96"/>
        <end position="211"/>
    </location>
</feature>
<keyword evidence="6 11" id="KW-0812">Transmembrane</keyword>
<dbReference type="SUPFAM" id="SSF53756">
    <property type="entry name" value="UDP-Glycosyltransferase/glycogen phosphorylase"/>
    <property type="match status" value="1"/>
</dbReference>
<keyword evidence="7" id="KW-0735">Signal-anchor</keyword>
<evidence type="ECO:0000256" key="6">
    <source>
        <dbReference type="ARBA" id="ARBA00022692"/>
    </source>
</evidence>
<dbReference type="InterPro" id="IPR055270">
    <property type="entry name" value="Glyco_tran_10_C"/>
</dbReference>
<dbReference type="OMA" id="CEALHYN"/>
<dbReference type="EC" id="2.4.1.-" evidence="11"/>
<evidence type="ECO:0000256" key="8">
    <source>
        <dbReference type="ARBA" id="ARBA00022989"/>
    </source>
</evidence>
<proteinExistence type="inferred from homology"/>
<evidence type="ECO:0000313" key="14">
    <source>
        <dbReference type="EnsemblMetazoa" id="XP_020893893.1"/>
    </source>
</evidence>
<name>A0A913WTJ5_EXADI</name>
<keyword evidence="4 11" id="KW-0328">Glycosyltransferase</keyword>
<dbReference type="AlphaFoldDB" id="A0A913WTJ5"/>
<keyword evidence="5 11" id="KW-0808">Transferase</keyword>
<keyword evidence="8 11" id="KW-1133">Transmembrane helix</keyword>
<dbReference type="Proteomes" id="UP000887567">
    <property type="component" value="Unplaced"/>
</dbReference>
<keyword evidence="15" id="KW-1185">Reference proteome</keyword>
<dbReference type="InterPro" id="IPR031481">
    <property type="entry name" value="Glyco_tran_10_N"/>
</dbReference>
<comment type="pathway">
    <text evidence="2">Protein modification; protein glycosylation.</text>
</comment>
<organism evidence="14 15">
    <name type="scientific">Exaiptasia diaphana</name>
    <name type="common">Tropical sea anemone</name>
    <name type="synonym">Aiptasia pulchella</name>
    <dbReference type="NCBI Taxonomy" id="2652724"/>
    <lineage>
        <taxon>Eukaryota</taxon>
        <taxon>Metazoa</taxon>
        <taxon>Cnidaria</taxon>
        <taxon>Anthozoa</taxon>
        <taxon>Hexacorallia</taxon>
        <taxon>Actiniaria</taxon>
        <taxon>Aiptasiidae</taxon>
        <taxon>Exaiptasia</taxon>
    </lineage>
</organism>
<comment type="similarity">
    <text evidence="3 11">Belongs to the glycosyltransferase 10 family.</text>
</comment>
<dbReference type="OrthoDB" id="427096at2759"/>
<dbReference type="RefSeq" id="XP_020893893.1">
    <property type="nucleotide sequence ID" value="XM_021038234.2"/>
</dbReference>
<dbReference type="Pfam" id="PF17039">
    <property type="entry name" value="Glyco_tran_10_N"/>
    <property type="match status" value="1"/>
</dbReference>
<dbReference type="InterPro" id="IPR038577">
    <property type="entry name" value="GT10-like_C_sf"/>
</dbReference>